<dbReference type="Pfam" id="PF06475">
    <property type="entry name" value="Glycolipid_bind"/>
    <property type="match status" value="1"/>
</dbReference>
<evidence type="ECO:0000313" key="1">
    <source>
        <dbReference type="EMBL" id="AMY22421.1"/>
    </source>
</evidence>
<dbReference type="KEGG" id="rhs:A3Q41_01110"/>
<dbReference type="AlphaFoldDB" id="A0A143QHM1"/>
<dbReference type="SUPFAM" id="SSF159275">
    <property type="entry name" value="PA1994-like"/>
    <property type="match status" value="1"/>
</dbReference>
<dbReference type="EMBL" id="CP015220">
    <property type="protein sequence ID" value="AMY22421.1"/>
    <property type="molecule type" value="Genomic_DNA"/>
</dbReference>
<keyword evidence="2" id="KW-1185">Reference proteome</keyword>
<gene>
    <name evidence="1" type="ORF">A3Q41_01110</name>
</gene>
<dbReference type="OrthoDB" id="7347529at2"/>
<reference evidence="1 2" key="1">
    <citation type="journal article" date="2016" name="Genome Announc.">
        <title>Complete Genome and Plasmid Sequences for Rhodococcus fascians D188 and Draft Sequences for Rhodococcus Isolates PBTS 1 and PBTS 2.</title>
        <authorList>
            <person name="Stamler R.A."/>
            <person name="Vereecke D."/>
            <person name="Zhang Y."/>
            <person name="Schilkey F."/>
            <person name="Devitt N."/>
            <person name="Randall J.J."/>
        </authorList>
    </citation>
    <scope>NUCLEOTIDE SEQUENCE [LARGE SCALE GENOMIC DNA]</scope>
    <source>
        <strain evidence="1 2">PBTS2</strain>
    </source>
</reference>
<evidence type="ECO:0008006" key="3">
    <source>
        <dbReference type="Google" id="ProtNLM"/>
    </source>
</evidence>
<protein>
    <recommendedName>
        <fullName evidence="3">Glycolipid-binding family protein</fullName>
    </recommendedName>
</protein>
<dbReference type="Proteomes" id="UP000076038">
    <property type="component" value="Chromosome"/>
</dbReference>
<dbReference type="InterPro" id="IPR009467">
    <property type="entry name" value="Glycolipid-bd_prot_put"/>
</dbReference>
<proteinExistence type="predicted"/>
<evidence type="ECO:0000313" key="2">
    <source>
        <dbReference type="Proteomes" id="UP000076038"/>
    </source>
</evidence>
<name>A0A143QHM1_RHOFA</name>
<sequence>MITQASGAEHVSVPATATTDAKSWPSILTWRAHDVPRMESVRVQLSGNRIKAAGRIIGAACSDHPAFSASYDLVTDEYGVTKRLSVRTSLASGDRQASVSRDDEGYWMVENSANHQRSTYSGALDVDMVLSPFFNTLPIRRFGLHTQVQDLEVPTVYVNLLDLSIQEATLTYSSGAHGIHVISPVSTSSVTVDADGFVIDYPGLAERI</sequence>
<organism evidence="1 2">
    <name type="scientific">Rhodococcoides fascians</name>
    <name type="common">Rhodococcus fascians</name>
    <dbReference type="NCBI Taxonomy" id="1828"/>
    <lineage>
        <taxon>Bacteria</taxon>
        <taxon>Bacillati</taxon>
        <taxon>Actinomycetota</taxon>
        <taxon>Actinomycetes</taxon>
        <taxon>Mycobacteriales</taxon>
        <taxon>Nocardiaceae</taxon>
        <taxon>Rhodococcoides</taxon>
    </lineage>
</organism>
<reference evidence="2" key="2">
    <citation type="submission" date="2016-04" db="EMBL/GenBank/DDBJ databases">
        <title>Complete Genome and Plasmid Sequences for Rhodococcus fascians D188 and Draft Sequences for Rhodococcus spp. Isolates PBTS 1 and PBTS 2.</title>
        <authorList>
            <person name="Stamer R."/>
            <person name="Vereecke D."/>
            <person name="Zhang Y."/>
            <person name="Schilkey F."/>
            <person name="Devitt N."/>
            <person name="Randall J."/>
        </authorList>
    </citation>
    <scope>NUCLEOTIDE SEQUENCE [LARGE SCALE GENOMIC DNA]</scope>
    <source>
        <strain evidence="2">PBTS2</strain>
    </source>
</reference>
<dbReference type="PATRIC" id="fig|1653479.3.peg.1127"/>
<accession>A0A143QHM1</accession>